<dbReference type="Pfam" id="PF00300">
    <property type="entry name" value="His_Phos_1"/>
    <property type="match status" value="1"/>
</dbReference>
<dbReference type="GeneID" id="2876985"/>
<feature type="chain" id="PRO_5010292103" evidence="2">
    <location>
        <begin position="24"/>
        <end position="406"/>
    </location>
</feature>
<proteinExistence type="predicted"/>
<accession>Q5BE12</accession>
<dbReference type="InterPro" id="IPR013078">
    <property type="entry name" value="His_Pase_superF_clade-1"/>
</dbReference>
<dbReference type="KEGG" id="ani:ANIA_01218"/>
<accession>C8VSS3</accession>
<dbReference type="InterPro" id="IPR050275">
    <property type="entry name" value="PGM_Phosphatase"/>
</dbReference>
<dbReference type="EMBL" id="BN001308">
    <property type="protein sequence ID" value="CBF87913.1"/>
    <property type="molecule type" value="Genomic_DNA"/>
</dbReference>
<dbReference type="PANTHER" id="PTHR48100:SF32">
    <property type="entry name" value="ANCHORED PROTEIN, PUTATIVE (AFU_ORTHOLOGUE AFUA_1G10590)-RELATED"/>
    <property type="match status" value="1"/>
</dbReference>
<dbReference type="SMART" id="SM00855">
    <property type="entry name" value="PGAM"/>
    <property type="match status" value="1"/>
</dbReference>
<dbReference type="GO" id="GO:0005737">
    <property type="term" value="C:cytoplasm"/>
    <property type="evidence" value="ECO:0000318"/>
    <property type="project" value="GO_Central"/>
</dbReference>
<dbReference type="FunCoup" id="Q5BE12">
    <property type="interactions" value="162"/>
</dbReference>
<dbReference type="Proteomes" id="UP000000560">
    <property type="component" value="Chromosome VIII"/>
</dbReference>
<gene>
    <name evidence="3" type="ORF">ANIA_01218</name>
</gene>
<sequence>MKLSTLTTTLAISAASASTSVAAKFINYTTVPGYFIQDDPSTDPSTFDYTSHNFGLLDRPYDADTMFHSSKTQNQTQWQRFHAQLQYLNAQAPAHVQYKLLFLGRHGQGWHNAAEDYYGTPAWNCYWSLLRGNGTNTWFDADLTPTGIAQAQVARDYWLAQYKEQKIHFPDVYYSSPMTRALKTANITFGALQLSQIHATPFVPTVKEGFREGISMHTCDERRTKTYIQDLFPNWVIEEGFTEEDELWSGVEAESSEAQDLRSRRALNDVFFPDDSLLTHSKGKRTSKTSGVCNAPSPSPVQEGPGNGNGKTSDLVVSITAHSGEISSILRVIKHQAFKLSTGAVIPVLVRGERIDEPQPTTTVAWTASPYCTAPPVTSTASGCVCESSAAPVTTGYPALSLETPY</sequence>
<dbReference type="SUPFAM" id="SSF53254">
    <property type="entry name" value="Phosphoglycerate mutase-like"/>
    <property type="match status" value="1"/>
</dbReference>
<dbReference type="OrthoDB" id="496981at2759"/>
<dbReference type="InParanoid" id="Q5BE12"/>
<dbReference type="OMA" id="TCDHRRS"/>
<dbReference type="CDD" id="cd07067">
    <property type="entry name" value="HP_PGM_like"/>
    <property type="match status" value="1"/>
</dbReference>
<name>Q5BE12_EMENI</name>
<protein>
    <submittedName>
        <fullName evidence="3">GPI anchored protein, putative (AFU_orthologue AFUA_1G10590)</fullName>
    </submittedName>
</protein>
<evidence type="ECO:0000313" key="3">
    <source>
        <dbReference type="EMBL" id="CBF87913.1"/>
    </source>
</evidence>
<feature type="region of interest" description="Disordered" evidence="1">
    <location>
        <begin position="281"/>
        <end position="312"/>
    </location>
</feature>
<dbReference type="PANTHER" id="PTHR48100">
    <property type="entry name" value="BROAD-SPECIFICITY PHOSPHATASE YOR283W-RELATED"/>
    <property type="match status" value="1"/>
</dbReference>
<evidence type="ECO:0000256" key="1">
    <source>
        <dbReference type="SAM" id="MobiDB-lite"/>
    </source>
</evidence>
<feature type="signal peptide" evidence="2">
    <location>
        <begin position="1"/>
        <end position="23"/>
    </location>
</feature>
<reference evidence="4" key="1">
    <citation type="journal article" date="2005" name="Nature">
        <title>Sequencing of Aspergillus nidulans and comparative analysis with A. fumigatus and A. oryzae.</title>
        <authorList>
            <person name="Galagan J.E."/>
            <person name="Calvo S.E."/>
            <person name="Cuomo C."/>
            <person name="Ma L.J."/>
            <person name="Wortman J.R."/>
            <person name="Batzoglou S."/>
            <person name="Lee S.I."/>
            <person name="Basturkmen M."/>
            <person name="Spevak C.C."/>
            <person name="Clutterbuck J."/>
            <person name="Kapitonov V."/>
            <person name="Jurka J."/>
            <person name="Scazzocchio C."/>
            <person name="Farman M."/>
            <person name="Butler J."/>
            <person name="Purcell S."/>
            <person name="Harris S."/>
            <person name="Braus G.H."/>
            <person name="Draht O."/>
            <person name="Busch S."/>
            <person name="D'Enfert C."/>
            <person name="Bouchier C."/>
            <person name="Goldman G.H."/>
            <person name="Bell-Pedersen D."/>
            <person name="Griffiths-Jones S."/>
            <person name="Doonan J.H."/>
            <person name="Yu J."/>
            <person name="Vienken K."/>
            <person name="Pain A."/>
            <person name="Freitag M."/>
            <person name="Selker E.U."/>
            <person name="Archer D.B."/>
            <person name="Penalva M.A."/>
            <person name="Oakley B.R."/>
            <person name="Momany M."/>
            <person name="Tanaka T."/>
            <person name="Kumagai T."/>
            <person name="Asai K."/>
            <person name="Machida M."/>
            <person name="Nierman W.C."/>
            <person name="Denning D.W."/>
            <person name="Caddick M."/>
            <person name="Hynes M."/>
            <person name="Paoletti M."/>
            <person name="Fischer R."/>
            <person name="Miller B."/>
            <person name="Dyer P."/>
            <person name="Sachs M.S."/>
            <person name="Osmani S.A."/>
            <person name="Birren B.W."/>
        </authorList>
    </citation>
    <scope>NUCLEOTIDE SEQUENCE [LARGE SCALE GENOMIC DNA]</scope>
    <source>
        <strain evidence="4">FGSC A4 / ATCC 38163 / CBS 112.46 / NRRL 194 / M139</strain>
    </source>
</reference>
<dbReference type="InterPro" id="IPR029033">
    <property type="entry name" value="His_PPase_superfam"/>
</dbReference>
<dbReference type="AlphaFoldDB" id="Q5BE12"/>
<dbReference type="VEuPathDB" id="FungiDB:AN1218"/>
<evidence type="ECO:0000313" key="4">
    <source>
        <dbReference type="Proteomes" id="UP000000560"/>
    </source>
</evidence>
<dbReference type="RefSeq" id="XP_658822.1">
    <property type="nucleotide sequence ID" value="XM_653730.1"/>
</dbReference>
<keyword evidence="2" id="KW-0732">Signal</keyword>
<dbReference type="GO" id="GO:0016791">
    <property type="term" value="F:phosphatase activity"/>
    <property type="evidence" value="ECO:0000318"/>
    <property type="project" value="GO_Central"/>
</dbReference>
<dbReference type="HOGENOM" id="CLU_039184_0_1_1"/>
<organism evidence="3 4">
    <name type="scientific">Emericella nidulans (strain FGSC A4 / ATCC 38163 / CBS 112.46 / NRRL 194 / M139)</name>
    <name type="common">Aspergillus nidulans</name>
    <dbReference type="NCBI Taxonomy" id="227321"/>
    <lineage>
        <taxon>Eukaryota</taxon>
        <taxon>Fungi</taxon>
        <taxon>Dikarya</taxon>
        <taxon>Ascomycota</taxon>
        <taxon>Pezizomycotina</taxon>
        <taxon>Eurotiomycetes</taxon>
        <taxon>Eurotiomycetidae</taxon>
        <taxon>Eurotiales</taxon>
        <taxon>Aspergillaceae</taxon>
        <taxon>Aspergillus</taxon>
        <taxon>Aspergillus subgen. Nidulantes</taxon>
    </lineage>
</organism>
<keyword evidence="4" id="KW-1185">Reference proteome</keyword>
<evidence type="ECO:0000256" key="2">
    <source>
        <dbReference type="SAM" id="SignalP"/>
    </source>
</evidence>
<dbReference type="eggNOG" id="KOG4754">
    <property type="taxonomic scope" value="Eukaryota"/>
</dbReference>
<dbReference type="Gene3D" id="3.40.50.1240">
    <property type="entry name" value="Phosphoglycerate mutase-like"/>
    <property type="match status" value="1"/>
</dbReference>
<reference evidence="4" key="2">
    <citation type="journal article" date="2009" name="Fungal Genet. Biol.">
        <title>The 2008 update of the Aspergillus nidulans genome annotation: a community effort.</title>
        <authorList>
            <person name="Wortman J.R."/>
            <person name="Gilsenan J.M."/>
            <person name="Joardar V."/>
            <person name="Deegan J."/>
            <person name="Clutterbuck J."/>
            <person name="Andersen M.R."/>
            <person name="Archer D."/>
            <person name="Bencina M."/>
            <person name="Braus G."/>
            <person name="Coutinho P."/>
            <person name="von Dohren H."/>
            <person name="Doonan J."/>
            <person name="Driessen A.J."/>
            <person name="Durek P."/>
            <person name="Espeso E."/>
            <person name="Fekete E."/>
            <person name="Flipphi M."/>
            <person name="Estrada C.G."/>
            <person name="Geysens S."/>
            <person name="Goldman G."/>
            <person name="de Groot P.W."/>
            <person name="Hansen K."/>
            <person name="Harris S.D."/>
            <person name="Heinekamp T."/>
            <person name="Helmstaedt K."/>
            <person name="Henrissat B."/>
            <person name="Hofmann G."/>
            <person name="Homan T."/>
            <person name="Horio T."/>
            <person name="Horiuchi H."/>
            <person name="James S."/>
            <person name="Jones M."/>
            <person name="Karaffa L."/>
            <person name="Karanyi Z."/>
            <person name="Kato M."/>
            <person name="Keller N."/>
            <person name="Kelly D.E."/>
            <person name="Kiel J.A."/>
            <person name="Kim J.M."/>
            <person name="van der Klei I.J."/>
            <person name="Klis F.M."/>
            <person name="Kovalchuk A."/>
            <person name="Krasevec N."/>
            <person name="Kubicek C.P."/>
            <person name="Liu B."/>
            <person name="Maccabe A."/>
            <person name="Meyer V."/>
            <person name="Mirabito P."/>
            <person name="Miskei M."/>
            <person name="Mos M."/>
            <person name="Mullins J."/>
            <person name="Nelson D.R."/>
            <person name="Nielsen J."/>
            <person name="Oakley B.R."/>
            <person name="Osmani S.A."/>
            <person name="Pakula T."/>
            <person name="Paszewski A."/>
            <person name="Paulsen I."/>
            <person name="Pilsyk S."/>
            <person name="Pocsi I."/>
            <person name="Punt P.J."/>
            <person name="Ram A.F."/>
            <person name="Ren Q."/>
            <person name="Robellet X."/>
            <person name="Robson G."/>
            <person name="Seiboth B."/>
            <person name="van Solingen P."/>
            <person name="Specht T."/>
            <person name="Sun J."/>
            <person name="Taheri-Talesh N."/>
            <person name="Takeshita N."/>
            <person name="Ussery D."/>
            <person name="vanKuyk P.A."/>
            <person name="Visser H."/>
            <person name="van de Vondervoort P.J."/>
            <person name="de Vries R.P."/>
            <person name="Walton J."/>
            <person name="Xiang X."/>
            <person name="Xiong Y."/>
            <person name="Zeng A.P."/>
            <person name="Brandt B.W."/>
            <person name="Cornell M.J."/>
            <person name="van den Hondel C.A."/>
            <person name="Visser J."/>
            <person name="Oliver S.G."/>
            <person name="Turner G."/>
        </authorList>
    </citation>
    <scope>GENOME REANNOTATION</scope>
    <source>
        <strain evidence="4">FGSC A4 / ATCC 38163 / CBS 112.46 / NRRL 194 / M139</strain>
    </source>
</reference>